<dbReference type="InterPro" id="IPR013785">
    <property type="entry name" value="Aldolase_TIM"/>
</dbReference>
<proteinExistence type="predicted"/>
<organism evidence="7 8">
    <name type="scientific">Bacteroides xylanisolvens</name>
    <dbReference type="NCBI Taxonomy" id="371601"/>
    <lineage>
        <taxon>Bacteria</taxon>
        <taxon>Pseudomonadati</taxon>
        <taxon>Bacteroidota</taxon>
        <taxon>Bacteroidia</taxon>
        <taxon>Bacteroidales</taxon>
        <taxon>Bacteroidaceae</taxon>
        <taxon>Bacteroides</taxon>
    </lineage>
</organism>
<comment type="cofactor">
    <cofactor evidence="1">
        <name>[4Fe-4S] cluster</name>
        <dbReference type="ChEBI" id="CHEBI:49883"/>
    </cofactor>
</comment>
<keyword evidence="4" id="KW-0408">Iron</keyword>
<dbReference type="CDD" id="cd01335">
    <property type="entry name" value="Radical_SAM"/>
    <property type="match status" value="1"/>
</dbReference>
<dbReference type="AlphaFoldDB" id="A0A412W3H2"/>
<dbReference type="SFLD" id="SFLDG01095">
    <property type="entry name" value="Uncharacterised_Radical_SAM_Su"/>
    <property type="match status" value="1"/>
</dbReference>
<feature type="domain" description="Radical SAM core" evidence="6">
    <location>
        <begin position="14"/>
        <end position="246"/>
    </location>
</feature>
<keyword evidence="5" id="KW-0411">Iron-sulfur</keyword>
<name>A0A412W3H2_9BACE</name>
<dbReference type="PROSITE" id="PS51257">
    <property type="entry name" value="PROKAR_LIPOPROTEIN"/>
    <property type="match status" value="1"/>
</dbReference>
<dbReference type="PANTHER" id="PTHR43409">
    <property type="entry name" value="ANAEROBIC MAGNESIUM-PROTOPORPHYRIN IX MONOMETHYL ESTER CYCLASE-RELATED"/>
    <property type="match status" value="1"/>
</dbReference>
<dbReference type="PROSITE" id="PS51918">
    <property type="entry name" value="RADICAL_SAM"/>
    <property type="match status" value="1"/>
</dbReference>
<keyword evidence="2" id="KW-0949">S-adenosyl-L-methionine</keyword>
<dbReference type="InterPro" id="IPR051198">
    <property type="entry name" value="BchE-like"/>
</dbReference>
<evidence type="ECO:0000259" key="6">
    <source>
        <dbReference type="PROSITE" id="PS51918"/>
    </source>
</evidence>
<evidence type="ECO:0000256" key="2">
    <source>
        <dbReference type="ARBA" id="ARBA00022691"/>
    </source>
</evidence>
<evidence type="ECO:0000313" key="8">
    <source>
        <dbReference type="Proteomes" id="UP000283369"/>
    </source>
</evidence>
<dbReference type="GO" id="GO:0003824">
    <property type="term" value="F:catalytic activity"/>
    <property type="evidence" value="ECO:0007669"/>
    <property type="project" value="InterPro"/>
</dbReference>
<dbReference type="SFLD" id="SFLDG01082">
    <property type="entry name" value="B12-binding_domain_containing"/>
    <property type="match status" value="1"/>
</dbReference>
<dbReference type="InterPro" id="IPR006638">
    <property type="entry name" value="Elp3/MiaA/NifB-like_rSAM"/>
</dbReference>
<dbReference type="Gene3D" id="3.20.20.70">
    <property type="entry name" value="Aldolase class I"/>
    <property type="match status" value="1"/>
</dbReference>
<evidence type="ECO:0000256" key="1">
    <source>
        <dbReference type="ARBA" id="ARBA00001966"/>
    </source>
</evidence>
<dbReference type="RefSeq" id="WP_117809153.1">
    <property type="nucleotide sequence ID" value="NZ_JAQCUV010000005.1"/>
</dbReference>
<accession>A0A412W3H2</accession>
<dbReference type="Proteomes" id="UP000283369">
    <property type="component" value="Unassembled WGS sequence"/>
</dbReference>
<dbReference type="PANTHER" id="PTHR43409:SF4">
    <property type="entry name" value="RADICAL SAM SUPERFAMILY PROTEIN"/>
    <property type="match status" value="1"/>
</dbReference>
<dbReference type="GO" id="GO:0051536">
    <property type="term" value="F:iron-sulfur cluster binding"/>
    <property type="evidence" value="ECO:0007669"/>
    <property type="project" value="UniProtKB-KW"/>
</dbReference>
<evidence type="ECO:0000256" key="5">
    <source>
        <dbReference type="ARBA" id="ARBA00023014"/>
    </source>
</evidence>
<comment type="caution">
    <text evidence="7">The sequence shown here is derived from an EMBL/GenBank/DDBJ whole genome shotgun (WGS) entry which is preliminary data.</text>
</comment>
<dbReference type="GO" id="GO:0046872">
    <property type="term" value="F:metal ion binding"/>
    <property type="evidence" value="ECO:0007669"/>
    <property type="project" value="UniProtKB-KW"/>
</dbReference>
<dbReference type="InterPro" id="IPR058240">
    <property type="entry name" value="rSAM_sf"/>
</dbReference>
<dbReference type="Pfam" id="PF04055">
    <property type="entry name" value="Radical_SAM"/>
    <property type="match status" value="1"/>
</dbReference>
<dbReference type="SUPFAM" id="SSF102114">
    <property type="entry name" value="Radical SAM enzymes"/>
    <property type="match status" value="1"/>
</dbReference>
<dbReference type="SFLD" id="SFLDS00029">
    <property type="entry name" value="Radical_SAM"/>
    <property type="match status" value="1"/>
</dbReference>
<sequence>MELKRMQFTGSVWRPPYEANSLLLQATIGCSHHRCKFCSLYKDTQFRVASREEVERNLEIAQLYQPKARRVFLTGANPFVLSFEKLKILATLIKIYLPEVQNIGCFARISDIKQKTIEQLMELRQLGYDRISIGTESGDDITLSQMNKGYSVMDIVEQCRKLENAGIEYNFTYLIGLAGKGQGERNAINTADTFSLLHPYIINVLSLTVFPDTVLYEEIGTGTFVEASEYERIEEMEMFIERFQPSNCVHILANTVSNPIPFIGVLPKERERILKEIQSIKNNFREEDLRDYRKRIKSL</sequence>
<dbReference type="SMART" id="SM00729">
    <property type="entry name" value="Elp3"/>
    <property type="match status" value="1"/>
</dbReference>
<evidence type="ECO:0000256" key="4">
    <source>
        <dbReference type="ARBA" id="ARBA00023004"/>
    </source>
</evidence>
<protein>
    <submittedName>
        <fullName evidence="7">Radical SAM protein</fullName>
    </submittedName>
</protein>
<reference evidence="7 8" key="1">
    <citation type="submission" date="2018-08" db="EMBL/GenBank/DDBJ databases">
        <title>A genome reference for cultivated species of the human gut microbiota.</title>
        <authorList>
            <person name="Zou Y."/>
            <person name="Xue W."/>
            <person name="Luo G."/>
        </authorList>
    </citation>
    <scope>NUCLEOTIDE SEQUENCE [LARGE SCALE GENOMIC DNA]</scope>
    <source>
        <strain evidence="7 8">AF14-7</strain>
    </source>
</reference>
<dbReference type="EMBL" id="QRYV01000005">
    <property type="protein sequence ID" value="RGV18333.1"/>
    <property type="molecule type" value="Genomic_DNA"/>
</dbReference>
<evidence type="ECO:0000256" key="3">
    <source>
        <dbReference type="ARBA" id="ARBA00022723"/>
    </source>
</evidence>
<keyword evidence="3" id="KW-0479">Metal-binding</keyword>
<gene>
    <name evidence="7" type="ORF">DWW25_03325</name>
</gene>
<evidence type="ECO:0000313" key="7">
    <source>
        <dbReference type="EMBL" id="RGV18333.1"/>
    </source>
</evidence>
<dbReference type="InterPro" id="IPR007197">
    <property type="entry name" value="rSAM"/>
</dbReference>